<evidence type="ECO:0000313" key="1">
    <source>
        <dbReference type="EMBL" id="ASN67442.1"/>
    </source>
</evidence>
<name>A0A2H4IYA5_9CAUD</name>
<evidence type="ECO:0008006" key="2">
    <source>
        <dbReference type="Google" id="ProtNLM"/>
    </source>
</evidence>
<proteinExistence type="predicted"/>
<dbReference type="EMBL" id="MF417841">
    <property type="protein sequence ID" value="ASN67442.1"/>
    <property type="molecule type" value="Genomic_DNA"/>
</dbReference>
<reference evidence="1" key="1">
    <citation type="submission" date="2017-06" db="EMBL/GenBank/DDBJ databases">
        <title>Novel phages from South African skin metaviromes.</title>
        <authorList>
            <person name="van Zyl L.J."/>
            <person name="Abrahams Y."/>
            <person name="Stander E.A."/>
            <person name="Kirby B.M."/>
            <person name="Clavaud C."/>
            <person name="Farcet C."/>
            <person name="Breton L."/>
            <person name="Trindade M.I."/>
        </authorList>
    </citation>
    <scope>NUCLEOTIDE SEQUENCE</scope>
</reference>
<gene>
    <name evidence="1" type="ORF">7S11_4</name>
</gene>
<sequence>MPAVQIGIPDLQPFAPGIDPAKAEAMIEDALALATQIAPCIVDVDFKHPGAAKAIMRGAILRWNEGGTGAITQQSAGPFQQTVDTTNARRSLFWPSEIAALQKLCGGGDTKAFAVDTVATSAVMHAETCSVVFGAAYCDCGAALTGGFPLWGE</sequence>
<accession>A0A2H4IYA5</accession>
<organism evidence="1">
    <name type="scientific">uncultured Caudovirales phage</name>
    <dbReference type="NCBI Taxonomy" id="2100421"/>
    <lineage>
        <taxon>Viruses</taxon>
        <taxon>Duplodnaviria</taxon>
        <taxon>Heunggongvirae</taxon>
        <taxon>Uroviricota</taxon>
        <taxon>Caudoviricetes</taxon>
        <taxon>Peduoviridae</taxon>
        <taxon>Maltschvirus</taxon>
        <taxon>Maltschvirus maltsch</taxon>
    </lineage>
</organism>
<protein>
    <recommendedName>
        <fullName evidence="2">Head-to-tail adaptor</fullName>
    </recommendedName>
</protein>